<evidence type="ECO:0000259" key="19">
    <source>
        <dbReference type="PROSITE" id="PS51986"/>
    </source>
</evidence>
<feature type="binding site" evidence="12">
    <location>
        <position position="332"/>
    </location>
    <ligand>
        <name>L-glutamate</name>
        <dbReference type="ChEBI" id="CHEBI:29985"/>
    </ligand>
</feature>
<gene>
    <name evidence="21" type="ORF">DFQ00_12950</name>
</gene>
<keyword evidence="6 18" id="KW-0436">Ligase</keyword>
<dbReference type="NCBIfam" id="TIGR00653">
    <property type="entry name" value="GlnA"/>
    <property type="match status" value="1"/>
</dbReference>
<dbReference type="PROSITE" id="PS00180">
    <property type="entry name" value="GLNA_1"/>
    <property type="match status" value="1"/>
</dbReference>
<dbReference type="Proteomes" id="UP000247790">
    <property type="component" value="Unassembled WGS sequence"/>
</dbReference>
<protein>
    <recommendedName>
        <fullName evidence="4 18">Glutamine synthetase</fullName>
        <ecNumber evidence="3 18">6.3.1.2</ecNumber>
    </recommendedName>
</protein>
<sequence>MYKYNMQAKYADKKGRGIMSYTKEDILRIAQEENVRFIRLQFTDLLGSIKNVEIPVSQLTKALDNKMMFDGSSIEGYVRIEESDMYLYPDLDSWLIFPWVSDNRVARLICDVYLPDGNPFPGDPRGILKRNLKEAEEMGFTSFNVGPEPEFFLFKTDEKGNPTNELNDQGGYFDLAPTDLGENCRRDIVITLEEMGFEIEASHHEVAPGQHEIDFKYADALKAADQIQTFKLVVKTIARQHGLHATFMPKPLFGMNGSGMHCNQSLFRGNENAFVDESDELGLSKTARHFMAGTLKHARAFAAITNPTVNSYKRLVPGYEAPCYVAWSASNRSPMIRIPASRGLSTRVEVRNPDPAANPYLALAVLLKAGLDGIKRELSLPAPIDRNIYIMSEEERVEEGIPSLPADLKEALNELIRSEVICDALGDHALAHFYELKEIEWDMYRTQVHQWERDQYITLY</sequence>
<comment type="caution">
    <text evidence="21">The sequence shown here is derived from an EMBL/GenBank/DDBJ whole genome shotgun (WGS) entry which is preliminary data.</text>
</comment>
<comment type="similarity">
    <text evidence="2 16 17">Belongs to the glutamine synthetase family.</text>
</comment>
<dbReference type="InterPro" id="IPR008146">
    <property type="entry name" value="Gln_synth_cat_dom"/>
</dbReference>
<evidence type="ECO:0000256" key="10">
    <source>
        <dbReference type="ARBA" id="ARBA00022842"/>
    </source>
</evidence>
<evidence type="ECO:0000256" key="3">
    <source>
        <dbReference type="ARBA" id="ARBA00012937"/>
    </source>
</evidence>
<evidence type="ECO:0000256" key="14">
    <source>
        <dbReference type="PIRSR" id="PIRSR604809-3"/>
    </source>
</evidence>
<dbReference type="SUPFAM" id="SSF55931">
    <property type="entry name" value="Glutamine synthetase/guanido kinase"/>
    <property type="match status" value="1"/>
</dbReference>
<evidence type="ECO:0000256" key="8">
    <source>
        <dbReference type="ARBA" id="ARBA00022741"/>
    </source>
</evidence>
<evidence type="ECO:0000256" key="4">
    <source>
        <dbReference type="ARBA" id="ARBA00021364"/>
    </source>
</evidence>
<evidence type="ECO:0000256" key="11">
    <source>
        <dbReference type="ARBA" id="ARBA00049436"/>
    </source>
</evidence>
<dbReference type="PANTHER" id="PTHR43785">
    <property type="entry name" value="GAMMA-GLUTAMYLPUTRESCINE SYNTHETASE"/>
    <property type="match status" value="1"/>
</dbReference>
<dbReference type="GO" id="GO:0046872">
    <property type="term" value="F:metal ion binding"/>
    <property type="evidence" value="ECO:0007669"/>
    <property type="project" value="UniProtKB-KW"/>
</dbReference>
<dbReference type="GO" id="GO:0005524">
    <property type="term" value="F:ATP binding"/>
    <property type="evidence" value="ECO:0007669"/>
    <property type="project" value="UniProtKB-KW"/>
</dbReference>
<evidence type="ECO:0000256" key="1">
    <source>
        <dbReference type="ARBA" id="ARBA00004496"/>
    </source>
</evidence>
<organism evidence="21 22">
    <name type="scientific">Paenibacillus barcinonensis</name>
    <dbReference type="NCBI Taxonomy" id="198119"/>
    <lineage>
        <taxon>Bacteria</taxon>
        <taxon>Bacillati</taxon>
        <taxon>Bacillota</taxon>
        <taxon>Bacilli</taxon>
        <taxon>Bacillales</taxon>
        <taxon>Paenibacillaceae</taxon>
        <taxon>Paenibacillus</taxon>
    </lineage>
</organism>
<keyword evidence="9 13" id="KW-0067">ATP-binding</keyword>
<proteinExistence type="inferred from homology"/>
<dbReference type="GO" id="GO:0005737">
    <property type="term" value="C:cytoplasm"/>
    <property type="evidence" value="ECO:0007669"/>
    <property type="project" value="UniProtKB-SubCell"/>
</dbReference>
<dbReference type="AlphaFoldDB" id="A0A2V4UVK7"/>
<keyword evidence="7 14" id="KW-0479">Metal-binding</keyword>
<evidence type="ECO:0000256" key="12">
    <source>
        <dbReference type="PIRSR" id="PIRSR604809-1"/>
    </source>
</evidence>
<dbReference type="PROSITE" id="PS00181">
    <property type="entry name" value="GLNA_ATP"/>
    <property type="match status" value="1"/>
</dbReference>
<dbReference type="Gene3D" id="3.10.20.70">
    <property type="entry name" value="Glutamine synthetase, N-terminal domain"/>
    <property type="match status" value="1"/>
</dbReference>
<evidence type="ECO:0000256" key="18">
    <source>
        <dbReference type="RuleBase" id="RU004356"/>
    </source>
</evidence>
<dbReference type="PROSITE" id="PS51987">
    <property type="entry name" value="GS_CATALYTIC"/>
    <property type="match status" value="1"/>
</dbReference>
<dbReference type="InterPro" id="IPR036651">
    <property type="entry name" value="Gln_synt_N_sf"/>
</dbReference>
<keyword evidence="15" id="KW-0597">Phosphoprotein</keyword>
<dbReference type="EMBL" id="QJSW01000029">
    <property type="protein sequence ID" value="PYE43289.1"/>
    <property type="molecule type" value="Genomic_DNA"/>
</dbReference>
<evidence type="ECO:0000256" key="2">
    <source>
        <dbReference type="ARBA" id="ARBA00009897"/>
    </source>
</evidence>
<feature type="domain" description="GS catalytic" evidence="20">
    <location>
        <begin position="124"/>
        <end position="460"/>
    </location>
</feature>
<dbReference type="InterPro" id="IPR014746">
    <property type="entry name" value="Gln_synth/guanido_kin_cat_dom"/>
</dbReference>
<keyword evidence="10 14" id="KW-0460">Magnesium</keyword>
<feature type="binding site" evidence="14">
    <location>
        <position position="148"/>
    </location>
    <ligand>
        <name>Mg(2+)</name>
        <dbReference type="ChEBI" id="CHEBI:18420"/>
        <label>1</label>
    </ligand>
</feature>
<feature type="binding site" evidence="14">
    <location>
        <position position="150"/>
    </location>
    <ligand>
        <name>Mg(2+)</name>
        <dbReference type="ChEBI" id="CHEBI:18420"/>
        <label>1</label>
    </ligand>
</feature>
<evidence type="ECO:0000259" key="20">
    <source>
        <dbReference type="PROSITE" id="PS51987"/>
    </source>
</evidence>
<comment type="cofactor">
    <cofactor evidence="14">
        <name>Mg(2+)</name>
        <dbReference type="ChEBI" id="CHEBI:18420"/>
    </cofactor>
    <text evidence="14">Binds 2 Mg(2+) ions per subunit.</text>
</comment>
<dbReference type="InterPro" id="IPR027303">
    <property type="entry name" value="Gln_synth_gly_rich_site"/>
</dbReference>
<reference evidence="21 22" key="1">
    <citation type="submission" date="2018-06" db="EMBL/GenBank/DDBJ databases">
        <title>Genomic Encyclopedia of Type Strains, Phase III (KMG-III): the genomes of soil and plant-associated and newly described type strains.</title>
        <authorList>
            <person name="Whitman W."/>
        </authorList>
    </citation>
    <scope>NUCLEOTIDE SEQUENCE [LARGE SCALE GENOMIC DNA]</scope>
    <source>
        <strain evidence="21 22">CECT 7022</strain>
    </source>
</reference>
<evidence type="ECO:0000313" key="22">
    <source>
        <dbReference type="Proteomes" id="UP000247790"/>
    </source>
</evidence>
<dbReference type="InterPro" id="IPR008147">
    <property type="entry name" value="Gln_synt_N"/>
</dbReference>
<evidence type="ECO:0000256" key="6">
    <source>
        <dbReference type="ARBA" id="ARBA00022598"/>
    </source>
</evidence>
<evidence type="ECO:0000256" key="13">
    <source>
        <dbReference type="PIRSR" id="PIRSR604809-2"/>
    </source>
</evidence>
<name>A0A2V4UVK7_PAEBA</name>
<evidence type="ECO:0000256" key="5">
    <source>
        <dbReference type="ARBA" id="ARBA00022490"/>
    </source>
</evidence>
<dbReference type="GO" id="GO:0004356">
    <property type="term" value="F:glutamine synthetase activity"/>
    <property type="evidence" value="ECO:0007669"/>
    <property type="project" value="UniProtKB-EC"/>
</dbReference>
<feature type="binding site" evidence="14">
    <location>
        <position position="349"/>
    </location>
    <ligand>
        <name>Mg(2+)</name>
        <dbReference type="ChEBI" id="CHEBI:18420"/>
        <label>1</label>
    </ligand>
</feature>
<evidence type="ECO:0000256" key="7">
    <source>
        <dbReference type="ARBA" id="ARBA00022723"/>
    </source>
</evidence>
<feature type="binding site" evidence="12">
    <location>
        <position position="314"/>
    </location>
    <ligand>
        <name>L-glutamate</name>
        <dbReference type="ChEBI" id="CHEBI:29985"/>
    </ligand>
</feature>
<dbReference type="PROSITE" id="PS51986">
    <property type="entry name" value="GS_BETA_GRASP"/>
    <property type="match status" value="1"/>
</dbReference>
<feature type="binding site" evidence="12">
    <location>
        <position position="320"/>
    </location>
    <ligand>
        <name>L-glutamate</name>
        <dbReference type="ChEBI" id="CHEBI:29985"/>
    </ligand>
</feature>
<dbReference type="SUPFAM" id="SSF54368">
    <property type="entry name" value="Glutamine synthetase, N-terminal domain"/>
    <property type="match status" value="1"/>
</dbReference>
<feature type="binding site" evidence="14">
    <location>
        <position position="205"/>
    </location>
    <ligand>
        <name>Mg(2+)</name>
        <dbReference type="ChEBI" id="CHEBI:18420"/>
        <label>1</label>
    </ligand>
</feature>
<feature type="binding site" evidence="14">
    <location>
        <position position="261"/>
    </location>
    <ligand>
        <name>Mg(2+)</name>
        <dbReference type="ChEBI" id="CHEBI:18420"/>
        <label>1</label>
    </ligand>
</feature>
<feature type="binding site" evidence="12">
    <location>
        <begin position="256"/>
        <end position="257"/>
    </location>
    <ligand>
        <name>L-glutamate</name>
        <dbReference type="ChEBI" id="CHEBI:29985"/>
    </ligand>
</feature>
<feature type="modified residue" description="O-AMP-tyrosine" evidence="15">
    <location>
        <position position="389"/>
    </location>
</feature>
<feature type="domain" description="GS beta-grasp" evidence="19">
    <location>
        <begin position="33"/>
        <end position="117"/>
    </location>
</feature>
<dbReference type="PANTHER" id="PTHR43785:SF12">
    <property type="entry name" value="TYPE-1 GLUTAMINE SYNTHETASE 2"/>
    <property type="match status" value="1"/>
</dbReference>
<feature type="binding site" evidence="12">
    <location>
        <position position="351"/>
    </location>
    <ligand>
        <name>L-glutamate</name>
        <dbReference type="ChEBI" id="CHEBI:29985"/>
    </ligand>
</feature>
<keyword evidence="8 13" id="KW-0547">Nucleotide-binding</keyword>
<evidence type="ECO:0000313" key="21">
    <source>
        <dbReference type="EMBL" id="PYE43289.1"/>
    </source>
</evidence>
<comment type="subcellular location">
    <subcellularLocation>
        <location evidence="1">Cytoplasm</location>
    </subcellularLocation>
</comment>
<dbReference type="SMART" id="SM01230">
    <property type="entry name" value="Gln-synt_C"/>
    <property type="match status" value="1"/>
</dbReference>
<keyword evidence="5" id="KW-0963">Cytoplasm</keyword>
<feature type="binding site" evidence="13">
    <location>
        <begin position="215"/>
        <end position="217"/>
    </location>
    <ligand>
        <name>ATP</name>
        <dbReference type="ChEBI" id="CHEBI:30616"/>
    </ligand>
</feature>
<feature type="binding site" evidence="13">
    <location>
        <position position="200"/>
    </location>
    <ligand>
        <name>ATP</name>
        <dbReference type="ChEBI" id="CHEBI:30616"/>
    </ligand>
</feature>
<dbReference type="Pfam" id="PF00120">
    <property type="entry name" value="Gln-synt_C"/>
    <property type="match status" value="1"/>
</dbReference>
<evidence type="ECO:0000256" key="9">
    <source>
        <dbReference type="ARBA" id="ARBA00022840"/>
    </source>
</evidence>
<accession>A0A2V4UVK7</accession>
<feature type="binding site" evidence="14">
    <location>
        <position position="212"/>
    </location>
    <ligand>
        <name>Mg(2+)</name>
        <dbReference type="ChEBI" id="CHEBI:18420"/>
        <label>1</label>
    </ligand>
</feature>
<dbReference type="InterPro" id="IPR004809">
    <property type="entry name" value="Gln_synth_I"/>
</dbReference>
<comment type="catalytic activity">
    <reaction evidence="11 18">
        <text>L-glutamate + NH4(+) + ATP = L-glutamine + ADP + phosphate + H(+)</text>
        <dbReference type="Rhea" id="RHEA:16169"/>
        <dbReference type="ChEBI" id="CHEBI:15378"/>
        <dbReference type="ChEBI" id="CHEBI:28938"/>
        <dbReference type="ChEBI" id="CHEBI:29985"/>
        <dbReference type="ChEBI" id="CHEBI:30616"/>
        <dbReference type="ChEBI" id="CHEBI:43474"/>
        <dbReference type="ChEBI" id="CHEBI:58359"/>
        <dbReference type="ChEBI" id="CHEBI:456216"/>
        <dbReference type="EC" id="6.3.1.2"/>
    </reaction>
</comment>
<dbReference type="Gene3D" id="3.30.590.10">
    <property type="entry name" value="Glutamine synthetase/guanido kinase, catalytic domain"/>
    <property type="match status" value="1"/>
</dbReference>
<dbReference type="FunFam" id="3.30.590.10:FF:000003">
    <property type="entry name" value="Glutamine synthetase 2"/>
    <property type="match status" value="1"/>
</dbReference>
<dbReference type="FunFam" id="3.10.20.70:FF:000005">
    <property type="entry name" value="Glutamine synthetase"/>
    <property type="match status" value="1"/>
</dbReference>
<evidence type="ECO:0000256" key="15">
    <source>
        <dbReference type="PIRSR" id="PIRSR604809-50"/>
    </source>
</evidence>
<dbReference type="InterPro" id="IPR027302">
    <property type="entry name" value="Gln_synth_N_conserv_site"/>
</dbReference>
<evidence type="ECO:0000256" key="16">
    <source>
        <dbReference type="PROSITE-ProRule" id="PRU01330"/>
    </source>
</evidence>
<dbReference type="EC" id="6.3.1.2" evidence="3 18"/>
<feature type="binding site" evidence="13">
    <location>
        <position position="332"/>
    </location>
    <ligand>
        <name>ATP</name>
        <dbReference type="ChEBI" id="CHEBI:30616"/>
    </ligand>
</feature>
<dbReference type="Pfam" id="PF03951">
    <property type="entry name" value="Gln-synt_N"/>
    <property type="match status" value="1"/>
</dbReference>
<dbReference type="GO" id="GO:0006542">
    <property type="term" value="P:glutamine biosynthetic process"/>
    <property type="evidence" value="ECO:0007669"/>
    <property type="project" value="InterPro"/>
</dbReference>
<evidence type="ECO:0000256" key="17">
    <source>
        <dbReference type="RuleBase" id="RU000384"/>
    </source>
</evidence>